<dbReference type="InterPro" id="IPR020476">
    <property type="entry name" value="Nudix_hydrolase"/>
</dbReference>
<dbReference type="AlphaFoldDB" id="A0A1R1AW22"/>
<dbReference type="PANTHER" id="PTHR43046:SF2">
    <property type="entry name" value="8-OXO-DGTP DIPHOSPHATASE-RELATED"/>
    <property type="match status" value="1"/>
</dbReference>
<dbReference type="RefSeq" id="WP_076325202.1">
    <property type="nucleotide sequence ID" value="NZ_MRTF01000009.1"/>
</dbReference>
<dbReference type="Proteomes" id="UP000187074">
    <property type="component" value="Unassembled WGS sequence"/>
</dbReference>
<accession>A0A1R1AW22</accession>
<evidence type="ECO:0000256" key="1">
    <source>
        <dbReference type="ARBA" id="ARBA00001946"/>
    </source>
</evidence>
<dbReference type="PROSITE" id="PS51462">
    <property type="entry name" value="NUDIX"/>
    <property type="match status" value="1"/>
</dbReference>
<dbReference type="Pfam" id="PF00293">
    <property type="entry name" value="NUDIX"/>
    <property type="match status" value="1"/>
</dbReference>
<organism evidence="5 6">
    <name type="scientific">Paenibacillus lautus</name>
    <name type="common">Bacillus lautus</name>
    <dbReference type="NCBI Taxonomy" id="1401"/>
    <lineage>
        <taxon>Bacteria</taxon>
        <taxon>Bacillati</taxon>
        <taxon>Bacillota</taxon>
        <taxon>Bacilli</taxon>
        <taxon>Bacillales</taxon>
        <taxon>Paenibacillaceae</taxon>
        <taxon>Paenibacillus</taxon>
    </lineage>
</organism>
<dbReference type="Gene3D" id="3.90.79.10">
    <property type="entry name" value="Nucleoside Triphosphate Pyrophosphohydrolase"/>
    <property type="match status" value="1"/>
</dbReference>
<sequence length="152" mass="17230">MKIIVTGGAIIRDHQGRILLQRRSDYGNWGLPGGGMEAGESVEETMRREVLEETGLVVRDSELHAVYSGPRMQYRYPDGNEVVFVMFIFNAMVDLEGETEEQGRVLIHHDVNNESLQLEFKALHEIELEDISSVQRPVFEDLQSGLEGTLRT</sequence>
<dbReference type="OrthoDB" id="9787476at2"/>
<dbReference type="STRING" id="1401.BK123_25780"/>
<protein>
    <submittedName>
        <fullName evidence="5">DNA mismatch repair protein MutT</fullName>
    </submittedName>
</protein>
<reference evidence="5 6" key="1">
    <citation type="submission" date="2016-11" db="EMBL/GenBank/DDBJ databases">
        <title>Paenibacillus species isolates.</title>
        <authorList>
            <person name="Beno S.M."/>
        </authorList>
    </citation>
    <scope>NUCLEOTIDE SEQUENCE [LARGE SCALE GENOMIC DNA]</scope>
    <source>
        <strain evidence="5 6">FSL F4-0100</strain>
    </source>
</reference>
<evidence type="ECO:0000256" key="2">
    <source>
        <dbReference type="ARBA" id="ARBA00022801"/>
    </source>
</evidence>
<dbReference type="SUPFAM" id="SSF55811">
    <property type="entry name" value="Nudix"/>
    <property type="match status" value="1"/>
</dbReference>
<evidence type="ECO:0000313" key="6">
    <source>
        <dbReference type="Proteomes" id="UP000187074"/>
    </source>
</evidence>
<evidence type="ECO:0000256" key="3">
    <source>
        <dbReference type="RuleBase" id="RU003476"/>
    </source>
</evidence>
<keyword evidence="2 3" id="KW-0378">Hydrolase</keyword>
<comment type="similarity">
    <text evidence="3">Belongs to the Nudix hydrolase family.</text>
</comment>
<dbReference type="InterPro" id="IPR020084">
    <property type="entry name" value="NUDIX_hydrolase_CS"/>
</dbReference>
<name>A0A1R1AW22_PAELA</name>
<dbReference type="PRINTS" id="PR00502">
    <property type="entry name" value="NUDIXFAMILY"/>
</dbReference>
<dbReference type="GO" id="GO:0016787">
    <property type="term" value="F:hydrolase activity"/>
    <property type="evidence" value="ECO:0007669"/>
    <property type="project" value="UniProtKB-KW"/>
</dbReference>
<dbReference type="PROSITE" id="PS00893">
    <property type="entry name" value="NUDIX_BOX"/>
    <property type="match status" value="1"/>
</dbReference>
<evidence type="ECO:0000259" key="4">
    <source>
        <dbReference type="PROSITE" id="PS51462"/>
    </source>
</evidence>
<comment type="caution">
    <text evidence="5">The sequence shown here is derived from an EMBL/GenBank/DDBJ whole genome shotgun (WGS) entry which is preliminary data.</text>
</comment>
<comment type="cofactor">
    <cofactor evidence="1">
        <name>Mg(2+)</name>
        <dbReference type="ChEBI" id="CHEBI:18420"/>
    </cofactor>
</comment>
<dbReference type="InterPro" id="IPR015797">
    <property type="entry name" value="NUDIX_hydrolase-like_dom_sf"/>
</dbReference>
<dbReference type="PANTHER" id="PTHR43046">
    <property type="entry name" value="GDP-MANNOSE MANNOSYL HYDROLASE"/>
    <property type="match status" value="1"/>
</dbReference>
<dbReference type="InterPro" id="IPR000086">
    <property type="entry name" value="NUDIX_hydrolase_dom"/>
</dbReference>
<proteinExistence type="inferred from homology"/>
<feature type="domain" description="Nudix hydrolase" evidence="4">
    <location>
        <begin position="1"/>
        <end position="150"/>
    </location>
</feature>
<evidence type="ECO:0000313" key="5">
    <source>
        <dbReference type="EMBL" id="OME89775.1"/>
    </source>
</evidence>
<dbReference type="EMBL" id="MRTF01000009">
    <property type="protein sequence ID" value="OME89775.1"/>
    <property type="molecule type" value="Genomic_DNA"/>
</dbReference>
<gene>
    <name evidence="5" type="ORF">BK123_25780</name>
</gene>